<gene>
    <name evidence="4" type="ORF">SELMODRAFT_66275</name>
</gene>
<protein>
    <submittedName>
        <fullName evidence="4">Uncharacterized protein</fullName>
    </submittedName>
</protein>
<dbReference type="KEGG" id="smo:SELMODRAFT_66275"/>
<reference evidence="4 5" key="1">
    <citation type="journal article" date="2011" name="Science">
        <title>The Selaginella genome identifies genetic changes associated with the evolution of vascular plants.</title>
        <authorList>
            <person name="Banks J.A."/>
            <person name="Nishiyama T."/>
            <person name="Hasebe M."/>
            <person name="Bowman J.L."/>
            <person name="Gribskov M."/>
            <person name="dePamphilis C."/>
            <person name="Albert V.A."/>
            <person name="Aono N."/>
            <person name="Aoyama T."/>
            <person name="Ambrose B.A."/>
            <person name="Ashton N.W."/>
            <person name="Axtell M.J."/>
            <person name="Barker E."/>
            <person name="Barker M.S."/>
            <person name="Bennetzen J.L."/>
            <person name="Bonawitz N.D."/>
            <person name="Chapple C."/>
            <person name="Cheng C."/>
            <person name="Correa L.G."/>
            <person name="Dacre M."/>
            <person name="DeBarry J."/>
            <person name="Dreyer I."/>
            <person name="Elias M."/>
            <person name="Engstrom E.M."/>
            <person name="Estelle M."/>
            <person name="Feng L."/>
            <person name="Finet C."/>
            <person name="Floyd S.K."/>
            <person name="Frommer W.B."/>
            <person name="Fujita T."/>
            <person name="Gramzow L."/>
            <person name="Gutensohn M."/>
            <person name="Harholt J."/>
            <person name="Hattori M."/>
            <person name="Heyl A."/>
            <person name="Hirai T."/>
            <person name="Hiwatashi Y."/>
            <person name="Ishikawa M."/>
            <person name="Iwata M."/>
            <person name="Karol K.G."/>
            <person name="Koehler B."/>
            <person name="Kolukisaoglu U."/>
            <person name="Kubo M."/>
            <person name="Kurata T."/>
            <person name="Lalonde S."/>
            <person name="Li K."/>
            <person name="Li Y."/>
            <person name="Litt A."/>
            <person name="Lyons E."/>
            <person name="Manning G."/>
            <person name="Maruyama T."/>
            <person name="Michael T.P."/>
            <person name="Mikami K."/>
            <person name="Miyazaki S."/>
            <person name="Morinaga S."/>
            <person name="Murata T."/>
            <person name="Mueller-Roeber B."/>
            <person name="Nelson D.R."/>
            <person name="Obara M."/>
            <person name="Oguri Y."/>
            <person name="Olmstead R.G."/>
            <person name="Onodera N."/>
            <person name="Petersen B.L."/>
            <person name="Pils B."/>
            <person name="Prigge M."/>
            <person name="Rensing S.A."/>
            <person name="Riano-Pachon D.M."/>
            <person name="Roberts A.W."/>
            <person name="Sato Y."/>
            <person name="Scheller H.V."/>
            <person name="Schulz B."/>
            <person name="Schulz C."/>
            <person name="Shakirov E.V."/>
            <person name="Shibagaki N."/>
            <person name="Shinohara N."/>
            <person name="Shippen D.E."/>
            <person name="Soerensen I."/>
            <person name="Sotooka R."/>
            <person name="Sugimoto N."/>
            <person name="Sugita M."/>
            <person name="Sumikawa N."/>
            <person name="Tanurdzic M."/>
            <person name="Theissen G."/>
            <person name="Ulvskov P."/>
            <person name="Wakazuki S."/>
            <person name="Weng J.K."/>
            <person name="Willats W.W."/>
            <person name="Wipf D."/>
            <person name="Wolf P.G."/>
            <person name="Yang L."/>
            <person name="Zimmer A.D."/>
            <person name="Zhu Q."/>
            <person name="Mitros T."/>
            <person name="Hellsten U."/>
            <person name="Loque D."/>
            <person name="Otillar R."/>
            <person name="Salamov A."/>
            <person name="Schmutz J."/>
            <person name="Shapiro H."/>
            <person name="Lindquist E."/>
            <person name="Lucas S."/>
            <person name="Rokhsar D."/>
            <person name="Grigoriev I.V."/>
        </authorList>
    </citation>
    <scope>NUCLEOTIDE SEQUENCE [LARGE SCALE GENOMIC DNA]</scope>
</reference>
<dbReference type="eggNOG" id="KOG4155">
    <property type="taxonomic scope" value="Eukaryota"/>
</dbReference>
<dbReference type="InterPro" id="IPR001680">
    <property type="entry name" value="WD40_rpt"/>
</dbReference>
<dbReference type="SMART" id="SM00320">
    <property type="entry name" value="WD40"/>
    <property type="match status" value="5"/>
</dbReference>
<feature type="repeat" description="WD" evidence="3">
    <location>
        <begin position="1"/>
        <end position="25"/>
    </location>
</feature>
<proteinExistence type="predicted"/>
<accession>D8R9Q6</accession>
<dbReference type="PROSITE" id="PS50082">
    <property type="entry name" value="WD_REPEATS_2"/>
    <property type="match status" value="4"/>
</dbReference>
<evidence type="ECO:0000313" key="4">
    <source>
        <dbReference type="EMBL" id="EFJ31191.1"/>
    </source>
</evidence>
<feature type="repeat" description="WD" evidence="3">
    <location>
        <begin position="212"/>
        <end position="244"/>
    </location>
</feature>
<dbReference type="Gramene" id="EFJ31191">
    <property type="protein sequence ID" value="EFJ31191"/>
    <property type="gene ID" value="SELMODRAFT_66275"/>
</dbReference>
<dbReference type="InterPro" id="IPR020472">
    <property type="entry name" value="WD40_PAC1"/>
</dbReference>
<evidence type="ECO:0000256" key="3">
    <source>
        <dbReference type="PROSITE-ProRule" id="PRU00221"/>
    </source>
</evidence>
<dbReference type="SUPFAM" id="SSF50978">
    <property type="entry name" value="WD40 repeat-like"/>
    <property type="match status" value="1"/>
</dbReference>
<dbReference type="InterPro" id="IPR045182">
    <property type="entry name" value="JINGUBANG-like"/>
</dbReference>
<dbReference type="Pfam" id="PF00400">
    <property type="entry name" value="WD40"/>
    <property type="match status" value="3"/>
</dbReference>
<dbReference type="STRING" id="88036.D8R9Q6"/>
<dbReference type="InterPro" id="IPR015943">
    <property type="entry name" value="WD40/YVTN_repeat-like_dom_sf"/>
</dbReference>
<dbReference type="OMA" id="GEIRTCK"/>
<name>D8R9Q6_SELML</name>
<dbReference type="EMBL" id="GL377574">
    <property type="protein sequence ID" value="EFJ31191.1"/>
    <property type="molecule type" value="Genomic_DNA"/>
</dbReference>
<evidence type="ECO:0000256" key="1">
    <source>
        <dbReference type="ARBA" id="ARBA00022574"/>
    </source>
</evidence>
<dbReference type="PANTHER" id="PTHR22844">
    <property type="entry name" value="F-BOX AND WD40 DOMAIN PROTEIN"/>
    <property type="match status" value="1"/>
</dbReference>
<sequence length="318" mass="34984">ALVLSAHQDNKIRVWKTNSNRSFTMKLLATLPRPRDVARSCMFPARYVRVRRHKTCLWLQHTDAISSLASSHDGSLVFSSSWDRSVKVWRVSDLRCLQSFRAHDDAINALVASPEGFLYTGSADSMIRVWKKGGSDRKKKFALLATLFHETLSKSVSNGSTAVNALVLGGEFLYAGLSDSTIAVWEKSLAGVVLDDRDRDHDDPYMSCVERLRGHRGAVLCLGRAGGLLCSGSADATVRIWSIEFGGLGGHCCLGVLKGHTGPIKSLVVVAMDPALPREKNDDFYNDSAEGDHGEGEEERAFCIYSGGLDRQIRAWRV</sequence>
<dbReference type="AlphaFoldDB" id="D8R9Q6"/>
<feature type="non-terminal residue" evidence="4">
    <location>
        <position position="318"/>
    </location>
</feature>
<keyword evidence="5" id="KW-1185">Reference proteome</keyword>
<dbReference type="HOGENOM" id="CLU_031007_0_0_1"/>
<dbReference type="FunFam" id="2.130.10.10:FF:000775">
    <property type="entry name" value="BnaA09g28200D protein"/>
    <property type="match status" value="1"/>
</dbReference>
<keyword evidence="1 3" id="KW-0853">WD repeat</keyword>
<dbReference type="PROSITE" id="PS50294">
    <property type="entry name" value="WD_REPEATS_REGION"/>
    <property type="match status" value="3"/>
</dbReference>
<dbReference type="PANTHER" id="PTHR22844:SF387">
    <property type="entry name" value="F3I6.5 PROTEIN"/>
    <property type="match status" value="1"/>
</dbReference>
<dbReference type="InterPro" id="IPR036322">
    <property type="entry name" value="WD40_repeat_dom_sf"/>
</dbReference>
<dbReference type="InParanoid" id="D8R9Q6"/>
<organism evidence="5">
    <name type="scientific">Selaginella moellendorffii</name>
    <name type="common">Spikemoss</name>
    <dbReference type="NCBI Taxonomy" id="88036"/>
    <lineage>
        <taxon>Eukaryota</taxon>
        <taxon>Viridiplantae</taxon>
        <taxon>Streptophyta</taxon>
        <taxon>Embryophyta</taxon>
        <taxon>Tracheophyta</taxon>
        <taxon>Lycopodiopsida</taxon>
        <taxon>Selaginellales</taxon>
        <taxon>Selaginellaceae</taxon>
        <taxon>Selaginella</taxon>
    </lineage>
</organism>
<dbReference type="Gene3D" id="2.130.10.10">
    <property type="entry name" value="YVTN repeat-like/Quinoprotein amine dehydrogenase"/>
    <property type="match status" value="2"/>
</dbReference>
<feature type="repeat" description="WD" evidence="3">
    <location>
        <begin position="58"/>
        <end position="99"/>
    </location>
</feature>
<dbReference type="PRINTS" id="PR00320">
    <property type="entry name" value="GPROTEINBRPT"/>
</dbReference>
<evidence type="ECO:0000313" key="5">
    <source>
        <dbReference type="Proteomes" id="UP000001514"/>
    </source>
</evidence>
<evidence type="ECO:0000256" key="2">
    <source>
        <dbReference type="ARBA" id="ARBA00022737"/>
    </source>
</evidence>
<dbReference type="Proteomes" id="UP000001514">
    <property type="component" value="Unassembled WGS sequence"/>
</dbReference>
<keyword evidence="2" id="KW-0677">Repeat</keyword>
<feature type="repeat" description="WD" evidence="3">
    <location>
        <begin position="100"/>
        <end position="131"/>
    </location>
</feature>
<feature type="non-terminal residue" evidence="4">
    <location>
        <position position="1"/>
    </location>
</feature>